<dbReference type="Proteomes" id="UP000054279">
    <property type="component" value="Unassembled WGS sequence"/>
</dbReference>
<dbReference type="Gene3D" id="2.60.40.420">
    <property type="entry name" value="Cupredoxins - blue copper proteins"/>
    <property type="match status" value="1"/>
</dbReference>
<dbReference type="EMBL" id="KN837138">
    <property type="protein sequence ID" value="KIJ41303.1"/>
    <property type="molecule type" value="Genomic_DNA"/>
</dbReference>
<keyword evidence="2" id="KW-0732">Signal</keyword>
<dbReference type="AlphaFoldDB" id="A0A0C9ULP9"/>
<dbReference type="SUPFAM" id="SSF49503">
    <property type="entry name" value="Cupredoxins"/>
    <property type="match status" value="1"/>
</dbReference>
<feature type="chain" id="PRO_5007394517" description="Cupredoxin" evidence="2">
    <location>
        <begin position="19"/>
        <end position="279"/>
    </location>
</feature>
<feature type="compositionally biased region" description="Low complexity" evidence="1">
    <location>
        <begin position="160"/>
        <end position="173"/>
    </location>
</feature>
<evidence type="ECO:0000313" key="5">
    <source>
        <dbReference type="Proteomes" id="UP000054279"/>
    </source>
</evidence>
<dbReference type="OrthoDB" id="1921208at2759"/>
<organism evidence="3 5">
    <name type="scientific">Sphaerobolus stellatus (strain SS14)</name>
    <dbReference type="NCBI Taxonomy" id="990650"/>
    <lineage>
        <taxon>Eukaryota</taxon>
        <taxon>Fungi</taxon>
        <taxon>Dikarya</taxon>
        <taxon>Basidiomycota</taxon>
        <taxon>Agaricomycotina</taxon>
        <taxon>Agaricomycetes</taxon>
        <taxon>Phallomycetidae</taxon>
        <taxon>Geastrales</taxon>
        <taxon>Sphaerobolaceae</taxon>
        <taxon>Sphaerobolus</taxon>
    </lineage>
</organism>
<dbReference type="InterPro" id="IPR008972">
    <property type="entry name" value="Cupredoxin"/>
</dbReference>
<evidence type="ECO:0000313" key="4">
    <source>
        <dbReference type="EMBL" id="KIJ41303.1"/>
    </source>
</evidence>
<feature type="compositionally biased region" description="Polar residues" evidence="1">
    <location>
        <begin position="174"/>
        <end position="214"/>
    </location>
</feature>
<dbReference type="PANTHER" id="PTHR34883">
    <property type="entry name" value="SERINE-RICH PROTEIN, PUTATIVE-RELATED-RELATED"/>
    <property type="match status" value="1"/>
</dbReference>
<dbReference type="CDD" id="cd00920">
    <property type="entry name" value="Cupredoxin"/>
    <property type="match status" value="1"/>
</dbReference>
<sequence>MHFSLVATLLAFAASSAAQTTHTVTVGANGTLAFSPSNITVAMGDKVAFQFMAKNHTATQSTFADPCVPASINGSAGVDSGFMAIPANNSLQAGQFPTWTITVNTQSPIWFHCAQTIPKNHCQAGMVFSINATPEKSFDAYLATAESFDPSTLAAAAGNSTAADPAAAPSNGTDASGSISTAPSNGTDAGSSASLTPSNGTDAGSSASLTLSNGTDTSSTDLTPAAASTAAASAGTGANNAGSAEASTQSVGVNGAASVVVSRGAAGLLAAFVISAVLI</sequence>
<feature type="compositionally biased region" description="Low complexity" evidence="1">
    <location>
        <begin position="215"/>
        <end position="224"/>
    </location>
</feature>
<evidence type="ECO:0000256" key="1">
    <source>
        <dbReference type="SAM" id="MobiDB-lite"/>
    </source>
</evidence>
<dbReference type="EMBL" id="KN837185">
    <property type="protein sequence ID" value="KIJ35809.1"/>
    <property type="molecule type" value="Genomic_DNA"/>
</dbReference>
<keyword evidence="5" id="KW-1185">Reference proteome</keyword>
<dbReference type="HOGENOM" id="CLU_053381_1_2_1"/>
<protein>
    <recommendedName>
        <fullName evidence="6">Cupredoxin</fullName>
    </recommendedName>
</protein>
<gene>
    <name evidence="3" type="ORF">M422DRAFT_232874</name>
    <name evidence="4" type="ORF">M422DRAFT_780437</name>
</gene>
<name>A0A0C9ULP9_SPHS4</name>
<proteinExistence type="predicted"/>
<feature type="region of interest" description="Disordered" evidence="1">
    <location>
        <begin position="160"/>
        <end position="224"/>
    </location>
</feature>
<feature type="signal peptide" evidence="2">
    <location>
        <begin position="1"/>
        <end position="18"/>
    </location>
</feature>
<accession>A0A0C9ULP9</accession>
<evidence type="ECO:0000313" key="3">
    <source>
        <dbReference type="EMBL" id="KIJ35809.1"/>
    </source>
</evidence>
<evidence type="ECO:0008006" key="6">
    <source>
        <dbReference type="Google" id="ProtNLM"/>
    </source>
</evidence>
<evidence type="ECO:0000256" key="2">
    <source>
        <dbReference type="SAM" id="SignalP"/>
    </source>
</evidence>
<reference evidence="3 5" key="1">
    <citation type="submission" date="2014-06" db="EMBL/GenBank/DDBJ databases">
        <title>Evolutionary Origins and Diversification of the Mycorrhizal Mutualists.</title>
        <authorList>
            <consortium name="DOE Joint Genome Institute"/>
            <consortium name="Mycorrhizal Genomics Consortium"/>
            <person name="Kohler A."/>
            <person name="Kuo A."/>
            <person name="Nagy L.G."/>
            <person name="Floudas D."/>
            <person name="Copeland A."/>
            <person name="Barry K.W."/>
            <person name="Cichocki N."/>
            <person name="Veneault-Fourrey C."/>
            <person name="LaButti K."/>
            <person name="Lindquist E.A."/>
            <person name="Lipzen A."/>
            <person name="Lundell T."/>
            <person name="Morin E."/>
            <person name="Murat C."/>
            <person name="Riley R."/>
            <person name="Ohm R."/>
            <person name="Sun H."/>
            <person name="Tunlid A."/>
            <person name="Henrissat B."/>
            <person name="Grigoriev I.V."/>
            <person name="Hibbett D.S."/>
            <person name="Martin F."/>
        </authorList>
    </citation>
    <scope>NUCLEOTIDE SEQUENCE [LARGE SCALE GENOMIC DNA]</scope>
    <source>
        <strain evidence="3 5">SS14</strain>
    </source>
</reference>
<dbReference type="PANTHER" id="PTHR34883:SF4">
    <property type="entry name" value="CUPREDOXIN"/>
    <property type="match status" value="1"/>
</dbReference>
<dbReference type="InterPro" id="IPR052953">
    <property type="entry name" value="Ser-rich/MCO-related"/>
</dbReference>